<feature type="transmembrane region" description="Helical" evidence="5">
    <location>
        <begin position="117"/>
        <end position="143"/>
    </location>
</feature>
<keyword evidence="4 5" id="KW-0472">Membrane</keyword>
<dbReference type="InterPro" id="IPR039421">
    <property type="entry name" value="Type_1_exporter"/>
</dbReference>
<dbReference type="Proteomes" id="UP000031586">
    <property type="component" value="Unassembled WGS sequence"/>
</dbReference>
<evidence type="ECO:0000256" key="3">
    <source>
        <dbReference type="ARBA" id="ARBA00022989"/>
    </source>
</evidence>
<feature type="transmembrane region" description="Helical" evidence="5">
    <location>
        <begin position="149"/>
        <end position="169"/>
    </location>
</feature>
<organism evidence="7 8">
    <name type="scientific">Vibrio owensii CAIM 1854 = LMG 25443</name>
    <dbReference type="NCBI Taxonomy" id="1229493"/>
    <lineage>
        <taxon>Bacteria</taxon>
        <taxon>Pseudomonadati</taxon>
        <taxon>Pseudomonadota</taxon>
        <taxon>Gammaproteobacteria</taxon>
        <taxon>Vibrionales</taxon>
        <taxon>Vibrionaceae</taxon>
        <taxon>Vibrio</taxon>
    </lineage>
</organism>
<evidence type="ECO:0000313" key="8">
    <source>
        <dbReference type="Proteomes" id="UP000031586"/>
    </source>
</evidence>
<dbReference type="SUPFAM" id="SSF90123">
    <property type="entry name" value="ABC transporter transmembrane region"/>
    <property type="match status" value="1"/>
</dbReference>
<evidence type="ECO:0000256" key="5">
    <source>
        <dbReference type="SAM" id="Phobius"/>
    </source>
</evidence>
<feature type="transmembrane region" description="Helical" evidence="5">
    <location>
        <begin position="48"/>
        <end position="68"/>
    </location>
</feature>
<dbReference type="GO" id="GO:0140359">
    <property type="term" value="F:ABC-type transporter activity"/>
    <property type="evidence" value="ECO:0007669"/>
    <property type="project" value="InterPro"/>
</dbReference>
<dbReference type="PATRIC" id="fig|1229493.5.peg.148"/>
<dbReference type="PROSITE" id="PS50929">
    <property type="entry name" value="ABC_TM1F"/>
    <property type="match status" value="1"/>
</dbReference>
<protein>
    <submittedName>
        <fullName evidence="7">ABC transporter permease</fullName>
    </submittedName>
</protein>
<dbReference type="Gene3D" id="1.20.1560.10">
    <property type="entry name" value="ABC transporter type 1, transmembrane domain"/>
    <property type="match status" value="1"/>
</dbReference>
<dbReference type="Pfam" id="PF00664">
    <property type="entry name" value="ABC_membrane"/>
    <property type="match status" value="1"/>
</dbReference>
<dbReference type="GO" id="GO:0005886">
    <property type="term" value="C:plasma membrane"/>
    <property type="evidence" value="ECO:0007669"/>
    <property type="project" value="UniProtKB-SubCell"/>
</dbReference>
<dbReference type="PANTHER" id="PTHR24221:SF654">
    <property type="entry name" value="ATP-BINDING CASSETTE SUB-FAMILY B MEMBER 6"/>
    <property type="match status" value="1"/>
</dbReference>
<dbReference type="InterPro" id="IPR036640">
    <property type="entry name" value="ABC1_TM_sf"/>
</dbReference>
<accession>A0A0C1ZKZ8</accession>
<evidence type="ECO:0000256" key="4">
    <source>
        <dbReference type="ARBA" id="ARBA00023136"/>
    </source>
</evidence>
<comment type="subcellular location">
    <subcellularLocation>
        <location evidence="1">Cell membrane</location>
        <topology evidence="1">Multi-pass membrane protein</topology>
    </subcellularLocation>
</comment>
<dbReference type="SUPFAM" id="SSF52540">
    <property type="entry name" value="P-loop containing nucleoside triphosphate hydrolases"/>
    <property type="match status" value="1"/>
</dbReference>
<dbReference type="RefSeq" id="WP_020197381.1">
    <property type="nucleotide sequence ID" value="NZ_BAOH01000117.1"/>
</dbReference>
<keyword evidence="2 5" id="KW-0812">Transmembrane</keyword>
<dbReference type="Gene3D" id="3.40.50.300">
    <property type="entry name" value="P-loop containing nucleotide triphosphate hydrolases"/>
    <property type="match status" value="1"/>
</dbReference>
<sequence length="502" mass="57120">MKLHALFSGVRKRWLVQLVILGLIISALNVGNVLVLDTLWHDAEFYNLVLFLLLGIGAYLLTIVESYLGEKLGQHYLKDIRHQLYIELMSPKNEQPPRRLGVSMSRMITDSNNIKNWASLGAATLVTSGFSFIGYLVLIFYLWPSFSWQVSWVVAGLFSLSLALTPRLTELALTLRTDRGRLSGHLCERIMGYQSVNQFRQIKREGRRLNRCSEMLGDTSKQNSVFQAVLTQQTAMWFCILLALLFTHQVWQEHPVEQNFGTLMLIIGLLFNALRDITISWGYAITYYVAKERLELAMSCTRGNYKRQIHKIDTDLALCLCVKNFSVPFSGENLSVNIFKGRSIDLSSIDPINKTAICTVLSGIVTDYMGDVALEKMDIRTINNSSLRRYVYIIDDQCQLFRGTVLTNIRYGNRRATEEEVSSVCLFVGISPERLDCAVAEFGRHLDKTLYNQILIARVLLSKPKLIVLNHHCIGQDVVLMRLLKVNASVETYTLLSLVRME</sequence>
<name>A0A0C1ZKZ8_9VIBR</name>
<proteinExistence type="predicted"/>
<keyword evidence="3 5" id="KW-1133">Transmembrane helix</keyword>
<feature type="transmembrane region" description="Helical" evidence="5">
    <location>
        <begin position="263"/>
        <end position="289"/>
    </location>
</feature>
<evidence type="ECO:0000313" key="7">
    <source>
        <dbReference type="EMBL" id="KIF53826.1"/>
    </source>
</evidence>
<comment type="caution">
    <text evidence="7">The sequence shown here is derived from an EMBL/GenBank/DDBJ whole genome shotgun (WGS) entry which is preliminary data.</text>
</comment>
<evidence type="ECO:0000256" key="2">
    <source>
        <dbReference type="ARBA" id="ARBA00022692"/>
    </source>
</evidence>
<reference evidence="7 8" key="1">
    <citation type="submission" date="2014-07" db="EMBL/GenBank/DDBJ databases">
        <title>Unique and conserved regions in Vibrio harveyi and related species in comparison with the shrimp pathogen Vibrio harveyi CAIM 1792.</title>
        <authorList>
            <person name="Espinoza-Valles I."/>
            <person name="Vora G."/>
            <person name="Leekitcharoenphon P."/>
            <person name="Ussery D."/>
            <person name="Hoj L."/>
            <person name="Gomez-Gil B."/>
        </authorList>
    </citation>
    <scope>NUCLEOTIDE SEQUENCE [LARGE SCALE GENOMIC DNA]</scope>
    <source>
        <strain evidence="8">CAIM 1854 / LMG 25443</strain>
    </source>
</reference>
<dbReference type="EMBL" id="JPRD01000011">
    <property type="protein sequence ID" value="KIF53826.1"/>
    <property type="molecule type" value="Genomic_DNA"/>
</dbReference>
<dbReference type="AlphaFoldDB" id="A0A0C1ZKZ8"/>
<dbReference type="InterPro" id="IPR027417">
    <property type="entry name" value="P-loop_NTPase"/>
</dbReference>
<feature type="domain" description="ABC transmembrane type-1" evidence="6">
    <location>
        <begin position="15"/>
        <end position="274"/>
    </location>
</feature>
<dbReference type="GO" id="GO:0034040">
    <property type="term" value="F:ATPase-coupled lipid transmembrane transporter activity"/>
    <property type="evidence" value="ECO:0007669"/>
    <property type="project" value="TreeGrafter"/>
</dbReference>
<feature type="transmembrane region" description="Helical" evidence="5">
    <location>
        <begin position="14"/>
        <end position="36"/>
    </location>
</feature>
<dbReference type="InterPro" id="IPR011527">
    <property type="entry name" value="ABC1_TM_dom"/>
</dbReference>
<dbReference type="GO" id="GO:0005524">
    <property type="term" value="F:ATP binding"/>
    <property type="evidence" value="ECO:0007669"/>
    <property type="project" value="InterPro"/>
</dbReference>
<evidence type="ECO:0000259" key="6">
    <source>
        <dbReference type="PROSITE" id="PS50929"/>
    </source>
</evidence>
<gene>
    <name evidence="7" type="ORF">H735_05420</name>
</gene>
<dbReference type="PANTHER" id="PTHR24221">
    <property type="entry name" value="ATP-BINDING CASSETTE SUB-FAMILY B"/>
    <property type="match status" value="1"/>
</dbReference>
<feature type="transmembrane region" description="Helical" evidence="5">
    <location>
        <begin position="234"/>
        <end position="251"/>
    </location>
</feature>
<evidence type="ECO:0000256" key="1">
    <source>
        <dbReference type="ARBA" id="ARBA00004651"/>
    </source>
</evidence>